<organism evidence="2 3">
    <name type="scientific">Schleiferilactobacillus shenzhenensis LY-73</name>
    <dbReference type="NCBI Taxonomy" id="1231336"/>
    <lineage>
        <taxon>Bacteria</taxon>
        <taxon>Bacillati</taxon>
        <taxon>Bacillota</taxon>
        <taxon>Bacilli</taxon>
        <taxon>Lactobacillales</taxon>
        <taxon>Lactobacillaceae</taxon>
        <taxon>Schleiferilactobacillus</taxon>
    </lineage>
</organism>
<dbReference type="PROSITE" id="PS51186">
    <property type="entry name" value="GNAT"/>
    <property type="match status" value="1"/>
</dbReference>
<proteinExistence type="predicted"/>
<accession>U4TVQ1</accession>
<sequence>MVQLTFRPLRYTDASAYARFRHEVLTADQDNPYSTNIVATLRAEDTFNTTLANLAADRHATHDDRVPQEAYFMFSADDTILGRVRCRLAMTPVLARTGGHIGYYVTPSQRGHGYARQLLQFALTIYRQRQEPFVIVTALVDNVASRKTIEACGGVLQAIVPEGADQLAIYHIILNHQSEDGEKNG</sequence>
<gene>
    <name evidence="2" type="ORF">L248_1994</name>
</gene>
<dbReference type="PANTHER" id="PTHR39173">
    <property type="entry name" value="ACETYLTRANSFERASE"/>
    <property type="match status" value="1"/>
</dbReference>
<dbReference type="CDD" id="cd04301">
    <property type="entry name" value="NAT_SF"/>
    <property type="match status" value="1"/>
</dbReference>
<dbReference type="InterPro" id="IPR016181">
    <property type="entry name" value="Acyl_CoA_acyltransferase"/>
</dbReference>
<protein>
    <recommendedName>
        <fullName evidence="1">N-acetyltransferase domain-containing protein</fullName>
    </recommendedName>
</protein>
<evidence type="ECO:0000313" key="3">
    <source>
        <dbReference type="Proteomes" id="UP000030647"/>
    </source>
</evidence>
<dbReference type="EMBL" id="KI271584">
    <property type="protein sequence ID" value="ERL65918.1"/>
    <property type="molecule type" value="Genomic_DNA"/>
</dbReference>
<dbReference type="eggNOG" id="COG3981">
    <property type="taxonomic scope" value="Bacteria"/>
</dbReference>
<dbReference type="AlphaFoldDB" id="U4TVQ1"/>
<name>U4TVQ1_9LACO</name>
<reference evidence="3" key="1">
    <citation type="journal article" date="2013" name="Genome Announc.">
        <title>Whole-Genome Sequencing of Lactobacillus shenzhenensis Strain LY-73T.</title>
        <authorList>
            <person name="Lin Z."/>
            <person name="Liu Z."/>
            <person name="Yang R."/>
            <person name="Zou Y."/>
            <person name="Wan D."/>
            <person name="Chen J."/>
            <person name="Guo M."/>
            <person name="Zhao J."/>
            <person name="Fang C."/>
            <person name="Yang R."/>
            <person name="Liu F."/>
        </authorList>
    </citation>
    <scope>NUCLEOTIDE SEQUENCE [LARGE SCALE GENOMIC DNA]</scope>
    <source>
        <strain evidence="3">LY-73</strain>
    </source>
</reference>
<dbReference type="GO" id="GO:0016747">
    <property type="term" value="F:acyltransferase activity, transferring groups other than amino-acyl groups"/>
    <property type="evidence" value="ECO:0007669"/>
    <property type="project" value="InterPro"/>
</dbReference>
<dbReference type="PANTHER" id="PTHR39173:SF1">
    <property type="entry name" value="ACETYLTRANSFERASE"/>
    <property type="match status" value="1"/>
</dbReference>
<dbReference type="Gene3D" id="3.40.630.30">
    <property type="match status" value="1"/>
</dbReference>
<keyword evidence="3" id="KW-1185">Reference proteome</keyword>
<dbReference type="OrthoDB" id="9797989at2"/>
<evidence type="ECO:0000259" key="1">
    <source>
        <dbReference type="PROSITE" id="PS51186"/>
    </source>
</evidence>
<evidence type="ECO:0000313" key="2">
    <source>
        <dbReference type="EMBL" id="ERL65918.1"/>
    </source>
</evidence>
<dbReference type="InterPro" id="IPR000182">
    <property type="entry name" value="GNAT_dom"/>
</dbReference>
<dbReference type="Pfam" id="PF00583">
    <property type="entry name" value="Acetyltransf_1"/>
    <property type="match status" value="1"/>
</dbReference>
<dbReference type="HOGENOM" id="CLU_113231_1_0_9"/>
<dbReference type="SUPFAM" id="SSF55729">
    <property type="entry name" value="Acyl-CoA N-acyltransferases (Nat)"/>
    <property type="match status" value="1"/>
</dbReference>
<dbReference type="STRING" id="1231336.L248_1994"/>
<dbReference type="RefSeq" id="WP_022528861.1">
    <property type="nucleotide sequence ID" value="NZ_KI271584.1"/>
</dbReference>
<feature type="domain" description="N-acetyltransferase" evidence="1">
    <location>
        <begin position="4"/>
        <end position="176"/>
    </location>
</feature>
<dbReference type="Proteomes" id="UP000030647">
    <property type="component" value="Unassembled WGS sequence"/>
</dbReference>